<comment type="caution">
    <text evidence="3">The sequence shown here is derived from an EMBL/GenBank/DDBJ whole genome shotgun (WGS) entry which is preliminary data.</text>
</comment>
<dbReference type="InterPro" id="IPR011051">
    <property type="entry name" value="RmlC_Cupin_sf"/>
</dbReference>
<dbReference type="EMBL" id="JBHUEM010000020">
    <property type="protein sequence ID" value="MFD1737222.1"/>
    <property type="molecule type" value="Genomic_DNA"/>
</dbReference>
<dbReference type="Gene3D" id="2.60.120.10">
    <property type="entry name" value="Jelly Rolls"/>
    <property type="match status" value="1"/>
</dbReference>
<evidence type="ECO:0000313" key="4">
    <source>
        <dbReference type="Proteomes" id="UP001597214"/>
    </source>
</evidence>
<reference evidence="4" key="1">
    <citation type="journal article" date="2019" name="Int. J. Syst. Evol. Microbiol.">
        <title>The Global Catalogue of Microorganisms (GCM) 10K type strain sequencing project: providing services to taxonomists for standard genome sequencing and annotation.</title>
        <authorList>
            <consortium name="The Broad Institute Genomics Platform"/>
            <consortium name="The Broad Institute Genome Sequencing Center for Infectious Disease"/>
            <person name="Wu L."/>
            <person name="Ma J."/>
        </authorList>
    </citation>
    <scope>NUCLEOTIDE SEQUENCE [LARGE SCALE GENOMIC DNA]</scope>
    <source>
        <strain evidence="4">CCUG 49339</strain>
    </source>
</reference>
<organism evidence="3 4">
    <name type="scientific">Bacillus salitolerans</name>
    <dbReference type="NCBI Taxonomy" id="1437434"/>
    <lineage>
        <taxon>Bacteria</taxon>
        <taxon>Bacillati</taxon>
        <taxon>Bacillota</taxon>
        <taxon>Bacilli</taxon>
        <taxon>Bacillales</taxon>
        <taxon>Bacillaceae</taxon>
        <taxon>Bacillus</taxon>
    </lineage>
</organism>
<keyword evidence="1" id="KW-0479">Metal-binding</keyword>
<sequence>MIITKQTADHYQWGDKCDGWYFAKNKNQTVILEKMPPHTQENRHYHKQAHQFFFIITGTATIEISNEIFTLHSQQGIEITPGLPHQIFNKSDADIEFLVITQPPSKGDRFDCES</sequence>
<proteinExistence type="predicted"/>
<name>A0ABW4LQA0_9BACI</name>
<dbReference type="InterPro" id="IPR051610">
    <property type="entry name" value="GPI/OXD"/>
</dbReference>
<dbReference type="PANTHER" id="PTHR35848">
    <property type="entry name" value="OXALATE-BINDING PROTEIN"/>
    <property type="match status" value="1"/>
</dbReference>
<dbReference type="PANTHER" id="PTHR35848:SF9">
    <property type="entry name" value="SLL1358 PROTEIN"/>
    <property type="match status" value="1"/>
</dbReference>
<dbReference type="InterPro" id="IPR014710">
    <property type="entry name" value="RmlC-like_jellyroll"/>
</dbReference>
<dbReference type="SUPFAM" id="SSF51182">
    <property type="entry name" value="RmlC-like cupins"/>
    <property type="match status" value="1"/>
</dbReference>
<evidence type="ECO:0000259" key="2">
    <source>
        <dbReference type="Pfam" id="PF07883"/>
    </source>
</evidence>
<evidence type="ECO:0000256" key="1">
    <source>
        <dbReference type="ARBA" id="ARBA00022723"/>
    </source>
</evidence>
<keyword evidence="4" id="KW-1185">Reference proteome</keyword>
<feature type="domain" description="Cupin type-2" evidence="2">
    <location>
        <begin position="32"/>
        <end position="100"/>
    </location>
</feature>
<accession>A0ABW4LQA0</accession>
<dbReference type="Pfam" id="PF07883">
    <property type="entry name" value="Cupin_2"/>
    <property type="match status" value="1"/>
</dbReference>
<protein>
    <submittedName>
        <fullName evidence="3">Cupin domain-containing protein</fullName>
    </submittedName>
</protein>
<evidence type="ECO:0000313" key="3">
    <source>
        <dbReference type="EMBL" id="MFD1737222.1"/>
    </source>
</evidence>
<gene>
    <name evidence="3" type="ORF">ACFSCX_11730</name>
</gene>
<dbReference type="Proteomes" id="UP001597214">
    <property type="component" value="Unassembled WGS sequence"/>
</dbReference>
<dbReference type="RefSeq" id="WP_377928427.1">
    <property type="nucleotide sequence ID" value="NZ_JBHUEM010000020.1"/>
</dbReference>
<dbReference type="InterPro" id="IPR013096">
    <property type="entry name" value="Cupin_2"/>
</dbReference>